<organism evidence="4 5">
    <name type="scientific">Fusarium equiseti</name>
    <name type="common">Fusarium scirpi</name>
    <dbReference type="NCBI Taxonomy" id="61235"/>
    <lineage>
        <taxon>Eukaryota</taxon>
        <taxon>Fungi</taxon>
        <taxon>Dikarya</taxon>
        <taxon>Ascomycota</taxon>
        <taxon>Pezizomycotina</taxon>
        <taxon>Sordariomycetes</taxon>
        <taxon>Hypocreomycetidae</taxon>
        <taxon>Hypocreales</taxon>
        <taxon>Nectriaceae</taxon>
        <taxon>Fusarium</taxon>
        <taxon>Fusarium incarnatum-equiseti species complex</taxon>
    </lineage>
</organism>
<dbReference type="Proteomes" id="UP001152024">
    <property type="component" value="Unassembled WGS sequence"/>
</dbReference>
<keyword evidence="2" id="KW-0472">Membrane</keyword>
<feature type="compositionally biased region" description="Polar residues" evidence="1">
    <location>
        <begin position="161"/>
        <end position="173"/>
    </location>
</feature>
<feature type="region of interest" description="Disordered" evidence="1">
    <location>
        <begin position="229"/>
        <end position="340"/>
    </location>
</feature>
<feature type="transmembrane region" description="Helical" evidence="2">
    <location>
        <begin position="199"/>
        <end position="224"/>
    </location>
</feature>
<keyword evidence="5" id="KW-1185">Reference proteome</keyword>
<accession>A0ABQ8R1H2</accession>
<comment type="caution">
    <text evidence="4">The sequence shown here is derived from an EMBL/GenBank/DDBJ whole genome shotgun (WGS) entry which is preliminary data.</text>
</comment>
<protein>
    <submittedName>
        <fullName evidence="4">Uncharacterized protein</fullName>
    </submittedName>
</protein>
<feature type="signal peptide" evidence="3">
    <location>
        <begin position="1"/>
        <end position="21"/>
    </location>
</feature>
<keyword evidence="2" id="KW-0812">Transmembrane</keyword>
<feature type="chain" id="PRO_5046147891" evidence="3">
    <location>
        <begin position="22"/>
        <end position="340"/>
    </location>
</feature>
<feature type="compositionally biased region" description="Low complexity" evidence="1">
    <location>
        <begin position="174"/>
        <end position="193"/>
    </location>
</feature>
<gene>
    <name evidence="4" type="ORF">NW768_010237</name>
</gene>
<keyword evidence="3" id="KW-0732">Signal</keyword>
<evidence type="ECO:0000256" key="1">
    <source>
        <dbReference type="SAM" id="MobiDB-lite"/>
    </source>
</evidence>
<sequence>MHCTNIFKLIGLVGLAVHVAAKPQQVAKRNHDYILPRVTAAPRGLLEEVELLQGHGVQARQVSSSSAITLTLTIAPDETCGYLSGSLGVPITCENKARCTWEQDSINVIACSMEFYRQCVESKTAVNPRLCNDRVEHTFKGDDSPGFITTTISDDVPTMPASDTVSESSETDVPTTTSDYPETTTSSEVPTSSRKPVPVGAIVGGVVGGLAVLGLIAIGTIIALRRRKPKPTVDTTVSYQTNTIHEPSQMTQKPQSGPPHQQVVHSPIYDPGMASSPAQPNPHTSMASGSVSPAGPASPTGWSQYPSPEPIASPAPAYEVAGPEAREAPSVHELDISTRK</sequence>
<keyword evidence="2" id="KW-1133">Transmembrane helix</keyword>
<evidence type="ECO:0000256" key="3">
    <source>
        <dbReference type="SAM" id="SignalP"/>
    </source>
</evidence>
<reference evidence="4" key="1">
    <citation type="submission" date="2022-09" db="EMBL/GenBank/DDBJ databases">
        <title>Fusarium specimens isolated from Avocado Roots.</title>
        <authorList>
            <person name="Stajich J."/>
            <person name="Roper C."/>
            <person name="Heimlech-Rivalta G."/>
        </authorList>
    </citation>
    <scope>NUCLEOTIDE SEQUENCE</scope>
    <source>
        <strain evidence="4">CF00095</strain>
    </source>
</reference>
<feature type="region of interest" description="Disordered" evidence="1">
    <location>
        <begin position="150"/>
        <end position="194"/>
    </location>
</feature>
<name>A0ABQ8R1H2_FUSEQ</name>
<evidence type="ECO:0000313" key="5">
    <source>
        <dbReference type="Proteomes" id="UP001152024"/>
    </source>
</evidence>
<evidence type="ECO:0000256" key="2">
    <source>
        <dbReference type="SAM" id="Phobius"/>
    </source>
</evidence>
<feature type="compositionally biased region" description="Low complexity" evidence="1">
    <location>
        <begin position="285"/>
        <end position="301"/>
    </location>
</feature>
<dbReference type="EMBL" id="JAOQBH010000019">
    <property type="protein sequence ID" value="KAJ4122792.1"/>
    <property type="molecule type" value="Genomic_DNA"/>
</dbReference>
<proteinExistence type="predicted"/>
<feature type="compositionally biased region" description="Polar residues" evidence="1">
    <location>
        <begin position="233"/>
        <end position="259"/>
    </location>
</feature>
<feature type="compositionally biased region" description="Basic and acidic residues" evidence="1">
    <location>
        <begin position="324"/>
        <end position="340"/>
    </location>
</feature>
<evidence type="ECO:0000313" key="4">
    <source>
        <dbReference type="EMBL" id="KAJ4122792.1"/>
    </source>
</evidence>